<dbReference type="EMBL" id="JMFG01000011">
    <property type="protein sequence ID" value="KDA54188.1"/>
    <property type="molecule type" value="Genomic_DNA"/>
</dbReference>
<dbReference type="STRING" id="1312852.EG19_01070"/>
<dbReference type="PANTHER" id="PTHR43877">
    <property type="entry name" value="AMINOALKYLPHOSPHONATE N-ACETYLTRANSFERASE-RELATED-RELATED"/>
    <property type="match status" value="1"/>
</dbReference>
<gene>
    <name evidence="4" type="ORF">EG19_01070</name>
</gene>
<dbReference type="Pfam" id="PF00583">
    <property type="entry name" value="Acetyltransf_1"/>
    <property type="match status" value="1"/>
</dbReference>
<dbReference type="PROSITE" id="PS51186">
    <property type="entry name" value="GNAT"/>
    <property type="match status" value="1"/>
</dbReference>
<dbReference type="InterPro" id="IPR016181">
    <property type="entry name" value="Acyl_CoA_acyltransferase"/>
</dbReference>
<dbReference type="GO" id="GO:0016747">
    <property type="term" value="F:acyltransferase activity, transferring groups other than amino-acyl groups"/>
    <property type="evidence" value="ECO:0007669"/>
    <property type="project" value="InterPro"/>
</dbReference>
<keyword evidence="2" id="KW-0012">Acyltransferase</keyword>
<keyword evidence="5" id="KW-1185">Reference proteome</keyword>
<dbReference type="InterPro" id="IPR050832">
    <property type="entry name" value="Bact_Acetyltransf"/>
</dbReference>
<dbReference type="OrthoDB" id="9127144at2"/>
<evidence type="ECO:0000313" key="5">
    <source>
        <dbReference type="Proteomes" id="UP000027284"/>
    </source>
</evidence>
<feature type="domain" description="N-acetyltransferase" evidence="3">
    <location>
        <begin position="2"/>
        <end position="159"/>
    </location>
</feature>
<dbReference type="Gene3D" id="3.40.630.30">
    <property type="match status" value="1"/>
</dbReference>
<protein>
    <recommendedName>
        <fullName evidence="3">N-acetyltransferase domain-containing protein</fullName>
    </recommendedName>
</protein>
<accession>A0A062XTK6</accession>
<evidence type="ECO:0000256" key="1">
    <source>
        <dbReference type="ARBA" id="ARBA00022679"/>
    </source>
</evidence>
<evidence type="ECO:0000259" key="3">
    <source>
        <dbReference type="PROSITE" id="PS51186"/>
    </source>
</evidence>
<name>A0A062XTK6_9BACT</name>
<dbReference type="CDD" id="cd04301">
    <property type="entry name" value="NAT_SF"/>
    <property type="match status" value="1"/>
</dbReference>
<dbReference type="AlphaFoldDB" id="A0A062XTK6"/>
<reference evidence="4 5" key="1">
    <citation type="submission" date="2014-04" db="EMBL/GenBank/DDBJ databases">
        <title>The Genome Sequence of Thermoanaerobaculum aquaticum MP-01, The First Cultivated Group 23 Acidobacterium.</title>
        <authorList>
            <person name="Stamps B.W."/>
            <person name="Losey N.A."/>
            <person name="Lawson P.A."/>
            <person name="Stevenson B.S."/>
        </authorList>
    </citation>
    <scope>NUCLEOTIDE SEQUENCE [LARGE SCALE GENOMIC DNA]</scope>
    <source>
        <strain evidence="4 5">MP-01</strain>
    </source>
</reference>
<dbReference type="InterPro" id="IPR000182">
    <property type="entry name" value="GNAT_dom"/>
</dbReference>
<dbReference type="SUPFAM" id="SSF55729">
    <property type="entry name" value="Acyl-CoA N-acyltransferases (Nat)"/>
    <property type="match status" value="1"/>
</dbReference>
<sequence>MRLRRELLPADREAIALLLAATGFFNPEESAVALELVDERLSQGPESHYRFLVAEEAGQVLGYACWGPIPGTRFSADLYWIAVNPNAQGHGVGRALLAAIEAWMAEQGRFRVYVETSTRPQYAPTRAFYLACGYQLAAELPDFYAPGDGKAIFLKLLTAPNP</sequence>
<proteinExistence type="predicted"/>
<evidence type="ECO:0000256" key="2">
    <source>
        <dbReference type="ARBA" id="ARBA00023315"/>
    </source>
</evidence>
<comment type="caution">
    <text evidence="4">The sequence shown here is derived from an EMBL/GenBank/DDBJ whole genome shotgun (WGS) entry which is preliminary data.</text>
</comment>
<keyword evidence="1" id="KW-0808">Transferase</keyword>
<dbReference type="Proteomes" id="UP000027284">
    <property type="component" value="Unassembled WGS sequence"/>
</dbReference>
<organism evidence="4 5">
    <name type="scientific">Thermoanaerobaculum aquaticum</name>
    <dbReference type="NCBI Taxonomy" id="1312852"/>
    <lineage>
        <taxon>Bacteria</taxon>
        <taxon>Pseudomonadati</taxon>
        <taxon>Acidobacteriota</taxon>
        <taxon>Thermoanaerobaculia</taxon>
        <taxon>Thermoanaerobaculales</taxon>
        <taxon>Thermoanaerobaculaceae</taxon>
        <taxon>Thermoanaerobaculum</taxon>
    </lineage>
</organism>
<evidence type="ECO:0000313" key="4">
    <source>
        <dbReference type="EMBL" id="KDA54188.1"/>
    </source>
</evidence>
<dbReference type="RefSeq" id="WP_038048241.1">
    <property type="nucleotide sequence ID" value="NZ_JMFG01000011.1"/>
</dbReference>